<evidence type="ECO:0000313" key="1">
    <source>
        <dbReference type="EMBL" id="JAD21297.1"/>
    </source>
</evidence>
<sequence length="15" mass="1811">MIIFNSNQFQCVHTE</sequence>
<reference evidence="1" key="2">
    <citation type="journal article" date="2015" name="Data Brief">
        <title>Shoot transcriptome of the giant reed, Arundo donax.</title>
        <authorList>
            <person name="Barrero R.A."/>
            <person name="Guerrero F.D."/>
            <person name="Moolhuijzen P."/>
            <person name="Goolsby J.A."/>
            <person name="Tidwell J."/>
            <person name="Bellgard S.E."/>
            <person name="Bellgard M.I."/>
        </authorList>
    </citation>
    <scope>NUCLEOTIDE SEQUENCE</scope>
    <source>
        <tissue evidence="1">Shoot tissue taken approximately 20 cm above the soil surface</tissue>
    </source>
</reference>
<protein>
    <submittedName>
        <fullName evidence="1">Uncharacterized protein</fullName>
    </submittedName>
</protein>
<dbReference type="EMBL" id="GBRH01276598">
    <property type="protein sequence ID" value="JAD21297.1"/>
    <property type="molecule type" value="Transcribed_RNA"/>
</dbReference>
<reference evidence="1" key="1">
    <citation type="submission" date="2014-09" db="EMBL/GenBank/DDBJ databases">
        <authorList>
            <person name="Magalhaes I.L.F."/>
            <person name="Oliveira U."/>
            <person name="Santos F.R."/>
            <person name="Vidigal T.H.D.A."/>
            <person name="Brescovit A.D."/>
            <person name="Santos A.J."/>
        </authorList>
    </citation>
    <scope>NUCLEOTIDE SEQUENCE</scope>
    <source>
        <tissue evidence="1">Shoot tissue taken approximately 20 cm above the soil surface</tissue>
    </source>
</reference>
<proteinExistence type="predicted"/>
<organism evidence="1">
    <name type="scientific">Arundo donax</name>
    <name type="common">Giant reed</name>
    <name type="synonym">Donax arundinaceus</name>
    <dbReference type="NCBI Taxonomy" id="35708"/>
    <lineage>
        <taxon>Eukaryota</taxon>
        <taxon>Viridiplantae</taxon>
        <taxon>Streptophyta</taxon>
        <taxon>Embryophyta</taxon>
        <taxon>Tracheophyta</taxon>
        <taxon>Spermatophyta</taxon>
        <taxon>Magnoliopsida</taxon>
        <taxon>Liliopsida</taxon>
        <taxon>Poales</taxon>
        <taxon>Poaceae</taxon>
        <taxon>PACMAD clade</taxon>
        <taxon>Arundinoideae</taxon>
        <taxon>Arundineae</taxon>
        <taxon>Arundo</taxon>
    </lineage>
</organism>
<accession>A0A0A8YDV4</accession>
<name>A0A0A8YDV4_ARUDO</name>